<evidence type="ECO:0000259" key="2">
    <source>
        <dbReference type="Pfam" id="PF01261"/>
    </source>
</evidence>
<dbReference type="EMBL" id="JACHOU010000012">
    <property type="protein sequence ID" value="MBB6356247.1"/>
    <property type="molecule type" value="Genomic_DNA"/>
</dbReference>
<dbReference type="RefSeq" id="WP_184700557.1">
    <property type="nucleotide sequence ID" value="NZ_BAABEG010000002.1"/>
</dbReference>
<dbReference type="Gene3D" id="3.20.20.150">
    <property type="entry name" value="Divalent-metal-dependent TIM barrel enzymes"/>
    <property type="match status" value="1"/>
</dbReference>
<dbReference type="InterPro" id="IPR050417">
    <property type="entry name" value="Sugar_Epim/Isomerase"/>
</dbReference>
<dbReference type="Proteomes" id="UP000536262">
    <property type="component" value="Unassembled WGS sequence"/>
</dbReference>
<evidence type="ECO:0000313" key="3">
    <source>
        <dbReference type="EMBL" id="MBB6356247.1"/>
    </source>
</evidence>
<organism evidence="3 4">
    <name type="scientific">Aminobacter aganoensis</name>
    <dbReference type="NCBI Taxonomy" id="83264"/>
    <lineage>
        <taxon>Bacteria</taxon>
        <taxon>Pseudomonadati</taxon>
        <taxon>Pseudomonadota</taxon>
        <taxon>Alphaproteobacteria</taxon>
        <taxon>Hyphomicrobiales</taxon>
        <taxon>Phyllobacteriaceae</taxon>
        <taxon>Aminobacter</taxon>
    </lineage>
</organism>
<protein>
    <submittedName>
        <fullName evidence="3">Sugar phosphate isomerase/epimerase</fullName>
    </submittedName>
</protein>
<comment type="caution">
    <text evidence="3">The sequence shown here is derived from an EMBL/GenBank/DDBJ whole genome shotgun (WGS) entry which is preliminary data.</text>
</comment>
<feature type="domain" description="Xylose isomerase-like TIM barrel" evidence="2">
    <location>
        <begin position="28"/>
        <end position="265"/>
    </location>
</feature>
<dbReference type="SUPFAM" id="SSF51658">
    <property type="entry name" value="Xylose isomerase-like"/>
    <property type="match status" value="1"/>
</dbReference>
<dbReference type="PANTHER" id="PTHR43489">
    <property type="entry name" value="ISOMERASE"/>
    <property type="match status" value="1"/>
</dbReference>
<dbReference type="AlphaFoldDB" id="A0A7X0KMK9"/>
<evidence type="ECO:0000256" key="1">
    <source>
        <dbReference type="ARBA" id="ARBA00023235"/>
    </source>
</evidence>
<sequence length="270" mass="29864">MKLAYMYATPEVAPAHVTAIQGDASATFARIRELGYEGVELLVRDPRAIDHGLIERQLAEAGLAMPAICTGEVYGEDKLSLADPDPARRAETLERMIAAMDLAARFGAMVNVGRMRGRYLDGIARSQTEAWIVEGMHAAADARPDTRIVLEPVNHQYANFLMGTAEAVRFVRGLERANIGLMLDLAHITIEGEVHRESLAEAGDLFWHYHVCDSDRRAVGLGEWDIAAALNDLDTIGYDGWITAEHFQVPDAGTAMAQSIRWLNEHYDKY</sequence>
<keyword evidence="4" id="KW-1185">Reference proteome</keyword>
<gene>
    <name evidence="3" type="ORF">GGR00_004055</name>
</gene>
<proteinExistence type="predicted"/>
<dbReference type="GO" id="GO:0016853">
    <property type="term" value="F:isomerase activity"/>
    <property type="evidence" value="ECO:0007669"/>
    <property type="project" value="UniProtKB-KW"/>
</dbReference>
<accession>A0A7X0KMK9</accession>
<dbReference type="PANTHER" id="PTHR43489:SF7">
    <property type="entry name" value="3-DEHYDRO-D-GULOSIDE 4-EPIMERASE-RELATED"/>
    <property type="match status" value="1"/>
</dbReference>
<dbReference type="InterPro" id="IPR036237">
    <property type="entry name" value="Xyl_isomerase-like_sf"/>
</dbReference>
<reference evidence="3 4" key="1">
    <citation type="submission" date="2020-08" db="EMBL/GenBank/DDBJ databases">
        <title>Genomic Encyclopedia of Type Strains, Phase IV (KMG-IV): sequencing the most valuable type-strain genomes for metagenomic binning, comparative biology and taxonomic classification.</title>
        <authorList>
            <person name="Goeker M."/>
        </authorList>
    </citation>
    <scope>NUCLEOTIDE SEQUENCE [LARGE SCALE GENOMIC DNA]</scope>
    <source>
        <strain evidence="3 4">DSM 7051</strain>
    </source>
</reference>
<name>A0A7X0KMK9_9HYPH</name>
<dbReference type="Pfam" id="PF01261">
    <property type="entry name" value="AP_endonuc_2"/>
    <property type="match status" value="1"/>
</dbReference>
<dbReference type="InterPro" id="IPR013022">
    <property type="entry name" value="Xyl_isomerase-like_TIM-brl"/>
</dbReference>
<evidence type="ECO:0000313" key="4">
    <source>
        <dbReference type="Proteomes" id="UP000536262"/>
    </source>
</evidence>
<keyword evidence="1 3" id="KW-0413">Isomerase</keyword>